<comment type="caution">
    <text evidence="1">The sequence shown here is derived from an EMBL/GenBank/DDBJ whole genome shotgun (WGS) entry which is preliminary data.</text>
</comment>
<evidence type="ECO:0000313" key="1">
    <source>
        <dbReference type="EMBL" id="KNC25370.1"/>
    </source>
</evidence>
<reference evidence="1 2" key="1">
    <citation type="journal article" date="2015" name="Nat. Commun.">
        <title>Lucilia cuprina genome unlocks parasitic fly biology to underpin future interventions.</title>
        <authorList>
            <person name="Anstead C.A."/>
            <person name="Korhonen P.K."/>
            <person name="Young N.D."/>
            <person name="Hall R.S."/>
            <person name="Jex A.R."/>
            <person name="Murali S.C."/>
            <person name="Hughes D.S."/>
            <person name="Lee S.F."/>
            <person name="Perry T."/>
            <person name="Stroehlein A.J."/>
            <person name="Ansell B.R."/>
            <person name="Breugelmans B."/>
            <person name="Hofmann A."/>
            <person name="Qu J."/>
            <person name="Dugan S."/>
            <person name="Lee S.L."/>
            <person name="Chao H."/>
            <person name="Dinh H."/>
            <person name="Han Y."/>
            <person name="Doddapaneni H.V."/>
            <person name="Worley K.C."/>
            <person name="Muzny D.M."/>
            <person name="Ioannidis P."/>
            <person name="Waterhouse R.M."/>
            <person name="Zdobnov E.M."/>
            <person name="James P.J."/>
            <person name="Bagnall N.H."/>
            <person name="Kotze A.C."/>
            <person name="Gibbs R.A."/>
            <person name="Richards S."/>
            <person name="Batterham P."/>
            <person name="Gasser R.B."/>
        </authorList>
    </citation>
    <scope>NUCLEOTIDE SEQUENCE [LARGE SCALE GENOMIC DNA]</scope>
    <source>
        <strain evidence="1 2">LS</strain>
        <tissue evidence="1">Full body</tissue>
    </source>
</reference>
<dbReference type="Proteomes" id="UP000037069">
    <property type="component" value="Unassembled WGS sequence"/>
</dbReference>
<dbReference type="EMBL" id="JRES01001119">
    <property type="protein sequence ID" value="KNC25370.1"/>
    <property type="molecule type" value="Genomic_DNA"/>
</dbReference>
<dbReference type="AlphaFoldDB" id="A0A0L0BZD1"/>
<accession>A0A0L0BZD1</accession>
<organism evidence="1 2">
    <name type="scientific">Lucilia cuprina</name>
    <name type="common">Green bottle fly</name>
    <name type="synonym">Australian sheep blowfly</name>
    <dbReference type="NCBI Taxonomy" id="7375"/>
    <lineage>
        <taxon>Eukaryota</taxon>
        <taxon>Metazoa</taxon>
        <taxon>Ecdysozoa</taxon>
        <taxon>Arthropoda</taxon>
        <taxon>Hexapoda</taxon>
        <taxon>Insecta</taxon>
        <taxon>Pterygota</taxon>
        <taxon>Neoptera</taxon>
        <taxon>Endopterygota</taxon>
        <taxon>Diptera</taxon>
        <taxon>Brachycera</taxon>
        <taxon>Muscomorpha</taxon>
        <taxon>Oestroidea</taxon>
        <taxon>Calliphoridae</taxon>
        <taxon>Luciliinae</taxon>
        <taxon>Lucilia</taxon>
    </lineage>
</organism>
<gene>
    <name evidence="1" type="ORF">FF38_07600</name>
</gene>
<protein>
    <submittedName>
        <fullName evidence="1">Uncharacterized protein</fullName>
    </submittedName>
</protein>
<name>A0A0L0BZD1_LUCCU</name>
<sequence>MQLFQSLSVSFIETGSKLNSISFFDCIHSALERNNYTSYSHTMNIIKNLVEVWAYLWLWWKNLLKRVLDQCHFLKKIILALKHTAYTESHIHRYITTFWKKPVFATAALQFFFSHFTIKLLFLNGFLMEISMKCVWDDSLLGNDHFSSRGLL</sequence>
<proteinExistence type="predicted"/>
<evidence type="ECO:0000313" key="2">
    <source>
        <dbReference type="Proteomes" id="UP000037069"/>
    </source>
</evidence>
<keyword evidence="2" id="KW-1185">Reference proteome</keyword>